<evidence type="ECO:0000256" key="3">
    <source>
        <dbReference type="SAM" id="Phobius"/>
    </source>
</evidence>
<accession>A0ABN1IZB0</accession>
<dbReference type="InterPro" id="IPR050768">
    <property type="entry name" value="UPF0353/GerABKA_families"/>
</dbReference>
<evidence type="ECO:0000313" key="5">
    <source>
        <dbReference type="Proteomes" id="UP001500339"/>
    </source>
</evidence>
<dbReference type="PANTHER" id="PTHR22550">
    <property type="entry name" value="SPORE GERMINATION PROTEIN"/>
    <property type="match status" value="1"/>
</dbReference>
<comment type="caution">
    <text evidence="4">The sequence shown here is derived from an EMBL/GenBank/DDBJ whole genome shotgun (WGS) entry which is preliminary data.</text>
</comment>
<evidence type="ECO:0000313" key="4">
    <source>
        <dbReference type="EMBL" id="GAA0724487.1"/>
    </source>
</evidence>
<dbReference type="Pfam" id="PF03323">
    <property type="entry name" value="GerA"/>
    <property type="match status" value="1"/>
</dbReference>
<keyword evidence="3" id="KW-1133">Transmembrane helix</keyword>
<organism evidence="4 5">
    <name type="scientific">Clostridium malenominatum</name>
    <dbReference type="NCBI Taxonomy" id="1539"/>
    <lineage>
        <taxon>Bacteria</taxon>
        <taxon>Bacillati</taxon>
        <taxon>Bacillota</taxon>
        <taxon>Clostridia</taxon>
        <taxon>Eubacteriales</taxon>
        <taxon>Clostridiaceae</taxon>
        <taxon>Clostridium</taxon>
    </lineage>
</organism>
<keyword evidence="3" id="KW-0812">Transmembrane</keyword>
<gene>
    <name evidence="4" type="ORF">GCM10008905_18440</name>
</gene>
<reference evidence="4 5" key="1">
    <citation type="journal article" date="2019" name="Int. J. Syst. Evol. Microbiol.">
        <title>The Global Catalogue of Microorganisms (GCM) 10K type strain sequencing project: providing services to taxonomists for standard genome sequencing and annotation.</title>
        <authorList>
            <consortium name="The Broad Institute Genomics Platform"/>
            <consortium name="The Broad Institute Genome Sequencing Center for Infectious Disease"/>
            <person name="Wu L."/>
            <person name="Ma J."/>
        </authorList>
    </citation>
    <scope>NUCLEOTIDE SEQUENCE [LARGE SCALE GENOMIC DNA]</scope>
    <source>
        <strain evidence="4 5">JCM 1405</strain>
    </source>
</reference>
<proteinExistence type="inferred from homology"/>
<feature type="transmembrane region" description="Helical" evidence="3">
    <location>
        <begin position="269"/>
        <end position="296"/>
    </location>
</feature>
<feature type="transmembrane region" description="Helical" evidence="3">
    <location>
        <begin position="354"/>
        <end position="382"/>
    </location>
</feature>
<dbReference type="EMBL" id="BAAACF010000001">
    <property type="protein sequence ID" value="GAA0724487.1"/>
    <property type="molecule type" value="Genomic_DNA"/>
</dbReference>
<comment type="similarity">
    <text evidence="1">Belongs to the GerABKA family.</text>
</comment>
<protein>
    <submittedName>
        <fullName evidence="4">Spore germination protein</fullName>
    </submittedName>
</protein>
<keyword evidence="2 3" id="KW-0472">Membrane</keyword>
<dbReference type="RefSeq" id="WP_343769032.1">
    <property type="nucleotide sequence ID" value="NZ_BAAACF010000001.1"/>
</dbReference>
<dbReference type="PIRSF" id="PIRSF005690">
    <property type="entry name" value="GerBA"/>
    <property type="match status" value="1"/>
</dbReference>
<dbReference type="PANTHER" id="PTHR22550:SF5">
    <property type="entry name" value="LEUCINE ZIPPER PROTEIN 4"/>
    <property type="match status" value="1"/>
</dbReference>
<name>A0ABN1IZB0_9CLOT</name>
<feature type="transmembrane region" description="Helical" evidence="3">
    <location>
        <begin position="402"/>
        <end position="427"/>
    </location>
</feature>
<keyword evidence="5" id="KW-1185">Reference proteome</keyword>
<sequence>MNKINSLLPYIEQLTKEDLGIKKRILNVLGLDIYILYIPEITNRELLSKNIIEPLLNYNGPGVTIDSIVSSIIYVDDVHVIFNHQEILQYILKGYSIILSLSEDKYIVANTLKIEKRNVDNPHVEEALRSPRDSFTENLETNLSLIRYRIKDDNLRIYKTLVGRRTKTTVAVVYLKDVANDEYVDTIKETLNKIDVDGVLNSGVLQKLLTDNTQNFFPQIGVAERSDAACSNILIGKICILVEGGNLSLILPQVFLEFFDSSDSYSETFYFSIFIKLVTIVSLFITLALPSLYIAVTSFHSDILPPQYILILASTRTTVPVNSFIETFLMEFISEILKEASLRLPKQIGPTISIVGTIVLGQASVSAGLISPLLLIIISISVMTSFMAPDNSITSSIRVIKFLPIIATGTLGLYGFILSLSFIVMLLTSTKSLDVPYTAPLAPFEPVDLKDYFLSDIRSYKKRPLFTGAKNKKRKD</sequence>
<evidence type="ECO:0000256" key="1">
    <source>
        <dbReference type="ARBA" id="ARBA00005278"/>
    </source>
</evidence>
<dbReference type="InterPro" id="IPR004995">
    <property type="entry name" value="Spore_Ger"/>
</dbReference>
<dbReference type="Proteomes" id="UP001500339">
    <property type="component" value="Unassembled WGS sequence"/>
</dbReference>
<evidence type="ECO:0000256" key="2">
    <source>
        <dbReference type="ARBA" id="ARBA00023136"/>
    </source>
</evidence>